<gene>
    <name evidence="1" type="ORF">V6243_17730</name>
</gene>
<name>A0ABU9GKQ5_COBMA</name>
<dbReference type="EMBL" id="JBAKAP010000039">
    <property type="protein sequence ID" value="MEL0618670.1"/>
    <property type="molecule type" value="Genomic_DNA"/>
</dbReference>
<comment type="caution">
    <text evidence="1">The sequence shown here is derived from an EMBL/GenBank/DDBJ whole genome shotgun (WGS) entry which is preliminary data.</text>
</comment>
<dbReference type="Proteomes" id="UP001378242">
    <property type="component" value="Unassembled WGS sequence"/>
</dbReference>
<evidence type="ECO:0000313" key="2">
    <source>
        <dbReference type="Proteomes" id="UP001378242"/>
    </source>
</evidence>
<organism evidence="1 2">
    <name type="scientific">Cobetia marina</name>
    <name type="common">Deleya marina</name>
    <dbReference type="NCBI Taxonomy" id="28258"/>
    <lineage>
        <taxon>Bacteria</taxon>
        <taxon>Pseudomonadati</taxon>
        <taxon>Pseudomonadota</taxon>
        <taxon>Gammaproteobacteria</taxon>
        <taxon>Oceanospirillales</taxon>
        <taxon>Halomonadaceae</taxon>
        <taxon>Cobetia</taxon>
    </lineage>
</organism>
<proteinExistence type="predicted"/>
<reference evidence="1 2" key="1">
    <citation type="submission" date="2024-02" db="EMBL/GenBank/DDBJ databases">
        <title>Bacteria isolated from the canopy kelp, Nereocystis luetkeana.</title>
        <authorList>
            <person name="Pfister C.A."/>
            <person name="Younker I.T."/>
            <person name="Light S.H."/>
        </authorList>
    </citation>
    <scope>NUCLEOTIDE SEQUENCE [LARGE SCALE GENOMIC DNA]</scope>
    <source>
        <strain evidence="1 2">TI.5.07</strain>
    </source>
</reference>
<dbReference type="RefSeq" id="WP_341542970.1">
    <property type="nucleotide sequence ID" value="NZ_JBAKAP010000039.1"/>
</dbReference>
<evidence type="ECO:0000313" key="1">
    <source>
        <dbReference type="EMBL" id="MEL0618670.1"/>
    </source>
</evidence>
<feature type="non-terminal residue" evidence="1">
    <location>
        <position position="186"/>
    </location>
</feature>
<accession>A0ABU9GKQ5</accession>
<feature type="non-terminal residue" evidence="1">
    <location>
        <position position="1"/>
    </location>
</feature>
<evidence type="ECO:0008006" key="3">
    <source>
        <dbReference type="Google" id="ProtNLM"/>
    </source>
</evidence>
<keyword evidence="2" id="KW-1185">Reference proteome</keyword>
<sequence length="186" mass="18578">NADEIGNVTLTGSIEDGLDSSNVQLVITDGEGGSVTVDPADITVLGTTLTVAGQNLSGLAEGELTATLTVTDDAGNDNSFTADSVKDTAAPTTTVTIDAISEDTGTAGDFITSDNDGLTISATLDAPLAEGETLQYSSDGATWIDIPEGSVTGTAVNYDSGLTESATVQLRVQDAAGNTGPATSQD</sequence>
<dbReference type="Gene3D" id="6.20.150.20">
    <property type="match status" value="1"/>
</dbReference>
<protein>
    <recommendedName>
        <fullName evidence="3">RTX toxin</fullName>
    </recommendedName>
</protein>